<proteinExistence type="predicted"/>
<dbReference type="AlphaFoldDB" id="W2FY91"/>
<dbReference type="Proteomes" id="UP000053236">
    <property type="component" value="Unassembled WGS sequence"/>
</dbReference>
<dbReference type="Proteomes" id="UP000053864">
    <property type="component" value="Unassembled WGS sequence"/>
</dbReference>
<protein>
    <submittedName>
        <fullName evidence="1">Uncharacterized protein</fullName>
    </submittedName>
</protein>
<accession>W2FY91</accession>
<reference evidence="1" key="1">
    <citation type="submission" date="2013-11" db="EMBL/GenBank/DDBJ databases">
        <title>The Genome Sequence of Phytophthora parasitica CJ02B3.</title>
        <authorList>
            <consortium name="The Broad Institute Genomics Platform"/>
            <person name="Russ C."/>
            <person name="Tyler B."/>
            <person name="Panabieres F."/>
            <person name="Shan W."/>
            <person name="Tripathy S."/>
            <person name="Grunwald N."/>
            <person name="Machado M."/>
            <person name="Johnson C.S."/>
            <person name="Arredondo F."/>
            <person name="Hong C."/>
            <person name="Coffey M."/>
            <person name="Young S.K."/>
            <person name="Zeng Q."/>
            <person name="Gargeya S."/>
            <person name="Fitzgerald M."/>
            <person name="Abouelleil A."/>
            <person name="Alvarado L."/>
            <person name="Chapman S.B."/>
            <person name="Gainer-Dewar J."/>
            <person name="Goldberg J."/>
            <person name="Griggs A."/>
            <person name="Gujja S."/>
            <person name="Hansen M."/>
            <person name="Howarth C."/>
            <person name="Imamovic A."/>
            <person name="Ireland A."/>
            <person name="Larimer J."/>
            <person name="McCowan C."/>
            <person name="Murphy C."/>
            <person name="Pearson M."/>
            <person name="Poon T.W."/>
            <person name="Priest M."/>
            <person name="Roberts A."/>
            <person name="Saif S."/>
            <person name="Shea T."/>
            <person name="Sykes S."/>
            <person name="Wortman J."/>
            <person name="Nusbaum C."/>
            <person name="Birren B."/>
        </authorList>
    </citation>
    <scope>NUCLEOTIDE SEQUENCE [LARGE SCALE GENOMIC DNA]</scope>
    <source>
        <strain evidence="1">CJ02B3</strain>
    </source>
</reference>
<dbReference type="EMBL" id="KI675574">
    <property type="protein sequence ID" value="ETL29079.1"/>
    <property type="molecule type" value="Genomic_DNA"/>
</dbReference>
<dbReference type="EMBL" id="KI688780">
    <property type="protein sequence ID" value="ETK75644.1"/>
    <property type="molecule type" value="Genomic_DNA"/>
</dbReference>
<organism evidence="1">
    <name type="scientific">Phytophthora nicotianae</name>
    <name type="common">Potato buckeye rot agent</name>
    <name type="synonym">Phytophthora parasitica</name>
    <dbReference type="NCBI Taxonomy" id="4792"/>
    <lineage>
        <taxon>Eukaryota</taxon>
        <taxon>Sar</taxon>
        <taxon>Stramenopiles</taxon>
        <taxon>Oomycota</taxon>
        <taxon>Peronosporomycetes</taxon>
        <taxon>Peronosporales</taxon>
        <taxon>Peronosporaceae</taxon>
        <taxon>Phytophthora</taxon>
    </lineage>
</organism>
<gene>
    <name evidence="1" type="ORF">L915_17785</name>
    <name evidence="2" type="ORF">L916_17682</name>
</gene>
<reference evidence="2" key="2">
    <citation type="submission" date="2013-11" db="EMBL/GenBank/DDBJ databases">
        <title>The Genome Sequence of Phytophthora parasitica CJ05E6.</title>
        <authorList>
            <consortium name="The Broad Institute Genomics Platform"/>
            <person name="Russ C."/>
            <person name="Tyler B."/>
            <person name="Panabieres F."/>
            <person name="Shan W."/>
            <person name="Tripathy S."/>
            <person name="Grunwald N."/>
            <person name="Machado M."/>
            <person name="Johnson C.S."/>
            <person name="Arredondo F."/>
            <person name="Hong C."/>
            <person name="Coffey M."/>
            <person name="Young S.K."/>
            <person name="Zeng Q."/>
            <person name="Gargeya S."/>
            <person name="Fitzgerald M."/>
            <person name="Abouelleil A."/>
            <person name="Alvarado L."/>
            <person name="Chapman S.B."/>
            <person name="Gainer-Dewar J."/>
            <person name="Goldberg J."/>
            <person name="Griggs A."/>
            <person name="Gujja S."/>
            <person name="Hansen M."/>
            <person name="Howarth C."/>
            <person name="Imamovic A."/>
            <person name="Ireland A."/>
            <person name="Larimer J."/>
            <person name="McCowan C."/>
            <person name="Murphy C."/>
            <person name="Pearson M."/>
            <person name="Poon T.W."/>
            <person name="Priest M."/>
            <person name="Roberts A."/>
            <person name="Saif S."/>
            <person name="Shea T."/>
            <person name="Sykes S."/>
            <person name="Wortman J."/>
            <person name="Nusbaum C."/>
            <person name="Birren B."/>
        </authorList>
    </citation>
    <scope>NUCLEOTIDE SEQUENCE [LARGE SCALE GENOMIC DNA]</scope>
    <source>
        <strain evidence="2">CJ05E6</strain>
    </source>
</reference>
<evidence type="ECO:0000313" key="1">
    <source>
        <dbReference type="EMBL" id="ETK75644.1"/>
    </source>
</evidence>
<evidence type="ECO:0000313" key="2">
    <source>
        <dbReference type="EMBL" id="ETL29079.1"/>
    </source>
</evidence>
<feature type="non-terminal residue" evidence="1">
    <location>
        <position position="31"/>
    </location>
</feature>
<name>W2FY91_PHYNI</name>
<sequence>MTKYIALRHVAQRGKAGGTTVCHLQQEHWEH</sequence>